<organism evidence="11 12">
    <name type="scientific">Pseudarcicella hirudinis</name>
    <dbReference type="NCBI Taxonomy" id="1079859"/>
    <lineage>
        <taxon>Bacteria</taxon>
        <taxon>Pseudomonadati</taxon>
        <taxon>Bacteroidota</taxon>
        <taxon>Cytophagia</taxon>
        <taxon>Cytophagales</taxon>
        <taxon>Flectobacillaceae</taxon>
        <taxon>Pseudarcicella</taxon>
    </lineage>
</organism>
<evidence type="ECO:0000256" key="7">
    <source>
        <dbReference type="ARBA" id="ARBA00022840"/>
    </source>
</evidence>
<dbReference type="InterPro" id="IPR003594">
    <property type="entry name" value="HATPase_dom"/>
</dbReference>
<dbReference type="GO" id="GO:0005524">
    <property type="term" value="F:ATP binding"/>
    <property type="evidence" value="ECO:0007669"/>
    <property type="project" value="UniProtKB-KW"/>
</dbReference>
<dbReference type="InterPro" id="IPR005467">
    <property type="entry name" value="His_kinase_dom"/>
</dbReference>
<dbReference type="SUPFAM" id="SSF55874">
    <property type="entry name" value="ATPase domain of HSP90 chaperone/DNA topoisomerase II/histidine kinase"/>
    <property type="match status" value="1"/>
</dbReference>
<keyword evidence="12" id="KW-1185">Reference proteome</keyword>
<dbReference type="Pfam" id="PF02518">
    <property type="entry name" value="HATPase_c"/>
    <property type="match status" value="1"/>
</dbReference>
<evidence type="ECO:0000256" key="8">
    <source>
        <dbReference type="ARBA" id="ARBA00023012"/>
    </source>
</evidence>
<evidence type="ECO:0000256" key="3">
    <source>
        <dbReference type="ARBA" id="ARBA00022553"/>
    </source>
</evidence>
<dbReference type="AlphaFoldDB" id="A0A1I5YKA3"/>
<evidence type="ECO:0000256" key="4">
    <source>
        <dbReference type="ARBA" id="ARBA00022679"/>
    </source>
</evidence>
<reference evidence="11 12" key="1">
    <citation type="submission" date="2016-10" db="EMBL/GenBank/DDBJ databases">
        <authorList>
            <person name="de Groot N.N."/>
        </authorList>
    </citation>
    <scope>NUCLEOTIDE SEQUENCE [LARGE SCALE GENOMIC DNA]</scope>
    <source>
        <strain evidence="12">E92,LMG 26720,CCM 7988</strain>
    </source>
</reference>
<dbReference type="Proteomes" id="UP000199306">
    <property type="component" value="Unassembled WGS sequence"/>
</dbReference>
<feature type="transmembrane region" description="Helical" evidence="9">
    <location>
        <begin position="154"/>
        <end position="174"/>
    </location>
</feature>
<dbReference type="STRING" id="1079859.SAMN04515674_11970"/>
<dbReference type="EC" id="2.7.13.3" evidence="2"/>
<dbReference type="InterPro" id="IPR036890">
    <property type="entry name" value="HATPase_C_sf"/>
</dbReference>
<keyword evidence="9" id="KW-1133">Transmembrane helix</keyword>
<dbReference type="GO" id="GO:0000155">
    <property type="term" value="F:phosphorelay sensor kinase activity"/>
    <property type="evidence" value="ECO:0007669"/>
    <property type="project" value="InterPro"/>
</dbReference>
<keyword evidence="6 11" id="KW-0418">Kinase</keyword>
<evidence type="ECO:0000256" key="6">
    <source>
        <dbReference type="ARBA" id="ARBA00022777"/>
    </source>
</evidence>
<dbReference type="PROSITE" id="PS50109">
    <property type="entry name" value="HIS_KIN"/>
    <property type="match status" value="1"/>
</dbReference>
<keyword evidence="9" id="KW-0472">Membrane</keyword>
<dbReference type="CDD" id="cd00082">
    <property type="entry name" value="HisKA"/>
    <property type="match status" value="1"/>
</dbReference>
<dbReference type="EMBL" id="FOXH01000019">
    <property type="protein sequence ID" value="SFQ44653.1"/>
    <property type="molecule type" value="Genomic_DNA"/>
</dbReference>
<protein>
    <recommendedName>
        <fullName evidence="2">histidine kinase</fullName>
        <ecNumber evidence="2">2.7.13.3</ecNumber>
    </recommendedName>
</protein>
<name>A0A1I5YKA3_9BACT</name>
<dbReference type="SMART" id="SM00387">
    <property type="entry name" value="HATPase_c"/>
    <property type="match status" value="1"/>
</dbReference>
<sequence>MILNVDIYNRTNWLKIAFLIGGVIVIAFSLYYTDRIVSRIEEREKQQIQLYAEALKDNLMMEMDQSTGSLVSQIIQSNANNSVPAIHKSHGGALISRNIEIPPGLNAKEEQAFLQKELSDMISGDHGTIVFDNGLGQNDYIYYGDSKLLNQLRYYPLVQLLVVVIFFLAAYLWLSSSRKAEQNRVWVGLAKETAHQLGTPLSSLTAWVEYFKTDPRFDEEIVREIEKDVQRLDTITTRFSNIGSVPVLKDENIFETVEVFMNYLQKRISSKVHISIQNNLSDGHQTVRINKYLFEWVIENICKNAVDAMGGIGSLTITMKESRNKQIALDFSDTGKGISKKNLSKVFNAGFSTKKRGWGLGLTLAKRIVENYHNGKLYVKSSEIGKGTIFRILLPYEPNMTNAGNHLSEDTASQVSNVQS</sequence>
<dbReference type="OrthoDB" id="1931120at2"/>
<evidence type="ECO:0000313" key="12">
    <source>
        <dbReference type="Proteomes" id="UP000199306"/>
    </source>
</evidence>
<dbReference type="InterPro" id="IPR003661">
    <property type="entry name" value="HisK_dim/P_dom"/>
</dbReference>
<keyword evidence="9" id="KW-0812">Transmembrane</keyword>
<proteinExistence type="predicted"/>
<dbReference type="PANTHER" id="PTHR43065:SF10">
    <property type="entry name" value="PEROXIDE STRESS-ACTIVATED HISTIDINE KINASE MAK3"/>
    <property type="match status" value="1"/>
</dbReference>
<gene>
    <name evidence="11" type="ORF">SAMN04515674_11970</name>
</gene>
<evidence type="ECO:0000259" key="10">
    <source>
        <dbReference type="PROSITE" id="PS50109"/>
    </source>
</evidence>
<comment type="catalytic activity">
    <reaction evidence="1">
        <text>ATP + protein L-histidine = ADP + protein N-phospho-L-histidine.</text>
        <dbReference type="EC" id="2.7.13.3"/>
    </reaction>
</comment>
<accession>A0A1I5YKA3</accession>
<dbReference type="PRINTS" id="PR00344">
    <property type="entry name" value="BCTRLSENSOR"/>
</dbReference>
<keyword evidence="3" id="KW-0597">Phosphoprotein</keyword>
<dbReference type="InterPro" id="IPR004358">
    <property type="entry name" value="Sig_transdc_His_kin-like_C"/>
</dbReference>
<feature type="transmembrane region" description="Helical" evidence="9">
    <location>
        <begin position="12"/>
        <end position="33"/>
    </location>
</feature>
<evidence type="ECO:0000256" key="2">
    <source>
        <dbReference type="ARBA" id="ARBA00012438"/>
    </source>
</evidence>
<keyword evidence="8" id="KW-0902">Two-component regulatory system</keyword>
<keyword evidence="5" id="KW-0547">Nucleotide-binding</keyword>
<evidence type="ECO:0000256" key="1">
    <source>
        <dbReference type="ARBA" id="ARBA00000085"/>
    </source>
</evidence>
<dbReference type="Gene3D" id="3.30.565.10">
    <property type="entry name" value="Histidine kinase-like ATPase, C-terminal domain"/>
    <property type="match status" value="1"/>
</dbReference>
<keyword evidence="4" id="KW-0808">Transferase</keyword>
<dbReference type="PANTHER" id="PTHR43065">
    <property type="entry name" value="SENSOR HISTIDINE KINASE"/>
    <property type="match status" value="1"/>
</dbReference>
<evidence type="ECO:0000256" key="5">
    <source>
        <dbReference type="ARBA" id="ARBA00022741"/>
    </source>
</evidence>
<evidence type="ECO:0000313" key="11">
    <source>
        <dbReference type="EMBL" id="SFQ44653.1"/>
    </source>
</evidence>
<keyword evidence="7" id="KW-0067">ATP-binding</keyword>
<evidence type="ECO:0000256" key="9">
    <source>
        <dbReference type="SAM" id="Phobius"/>
    </source>
</evidence>
<dbReference type="RefSeq" id="WP_092019552.1">
    <property type="nucleotide sequence ID" value="NZ_FOXH01000019.1"/>
</dbReference>
<feature type="domain" description="Histidine kinase" evidence="10">
    <location>
        <begin position="192"/>
        <end position="398"/>
    </location>
</feature>